<evidence type="ECO:0000256" key="6">
    <source>
        <dbReference type="SAM" id="Phobius"/>
    </source>
</evidence>
<dbReference type="Pfam" id="PF01810">
    <property type="entry name" value="LysE"/>
    <property type="match status" value="1"/>
</dbReference>
<keyword evidence="8" id="KW-1185">Reference proteome</keyword>
<evidence type="ECO:0000313" key="8">
    <source>
        <dbReference type="Proteomes" id="UP000295565"/>
    </source>
</evidence>
<organism evidence="7 8">
    <name type="scientific">Celerinatantimonas diazotrophica</name>
    <dbReference type="NCBI Taxonomy" id="412034"/>
    <lineage>
        <taxon>Bacteria</taxon>
        <taxon>Pseudomonadati</taxon>
        <taxon>Pseudomonadota</taxon>
        <taxon>Gammaproteobacteria</taxon>
        <taxon>Celerinatantimonadaceae</taxon>
        <taxon>Celerinatantimonas</taxon>
    </lineage>
</organism>
<sequence>MELQVFLPFILFSFFASVTPGPANLAIFSQSCNSKWKQIFLFCLGVSIGFLFVLFSCGIIYLSGISHVQINYLLKLFGSCYFIYLGITIYSTDVSHIDNCNQLKSFIKGLFVHPFSYKAWLFVILAYSSFIPPALHTKIIYFGGIFLLSSIISMIPWIITGYVIGKKINPEKLTIINRISGIALISLVIFIWII</sequence>
<evidence type="ECO:0000256" key="2">
    <source>
        <dbReference type="ARBA" id="ARBA00022475"/>
    </source>
</evidence>
<dbReference type="GO" id="GO:0015171">
    <property type="term" value="F:amino acid transmembrane transporter activity"/>
    <property type="evidence" value="ECO:0007669"/>
    <property type="project" value="TreeGrafter"/>
</dbReference>
<feature type="transmembrane region" description="Helical" evidence="6">
    <location>
        <begin position="70"/>
        <end position="90"/>
    </location>
</feature>
<dbReference type="RefSeq" id="WP_131912412.1">
    <property type="nucleotide sequence ID" value="NZ_OU594967.1"/>
</dbReference>
<keyword evidence="5 6" id="KW-0472">Membrane</keyword>
<dbReference type="OrthoDB" id="9812084at2"/>
<feature type="transmembrane region" description="Helical" evidence="6">
    <location>
        <begin position="139"/>
        <end position="163"/>
    </location>
</feature>
<evidence type="ECO:0000256" key="3">
    <source>
        <dbReference type="ARBA" id="ARBA00022692"/>
    </source>
</evidence>
<dbReference type="PANTHER" id="PTHR30086:SF20">
    <property type="entry name" value="ARGININE EXPORTER PROTEIN ARGO-RELATED"/>
    <property type="match status" value="1"/>
</dbReference>
<evidence type="ECO:0000313" key="7">
    <source>
        <dbReference type="EMBL" id="TCK57880.1"/>
    </source>
</evidence>
<keyword evidence="3 6" id="KW-0812">Transmembrane</keyword>
<gene>
    <name evidence="7" type="ORF">EV690_1582</name>
</gene>
<feature type="transmembrane region" description="Helical" evidence="6">
    <location>
        <begin position="175"/>
        <end position="193"/>
    </location>
</feature>
<dbReference type="PANTHER" id="PTHR30086">
    <property type="entry name" value="ARGININE EXPORTER PROTEIN ARGO"/>
    <property type="match status" value="1"/>
</dbReference>
<protein>
    <submittedName>
        <fullName evidence="7">Threonine/homoserine/homoserine lactone efflux protein</fullName>
    </submittedName>
</protein>
<comment type="subcellular location">
    <subcellularLocation>
        <location evidence="1">Cell membrane</location>
        <topology evidence="1">Multi-pass membrane protein</topology>
    </subcellularLocation>
</comment>
<feature type="transmembrane region" description="Helical" evidence="6">
    <location>
        <begin position="110"/>
        <end position="127"/>
    </location>
</feature>
<name>A0A4R1K1U7_9GAMM</name>
<accession>A0A4R1K1U7</accession>
<dbReference type="EMBL" id="SMGD01000012">
    <property type="protein sequence ID" value="TCK57880.1"/>
    <property type="molecule type" value="Genomic_DNA"/>
</dbReference>
<dbReference type="InterPro" id="IPR001123">
    <property type="entry name" value="LeuE-type"/>
</dbReference>
<feature type="transmembrane region" description="Helical" evidence="6">
    <location>
        <begin position="6"/>
        <end position="27"/>
    </location>
</feature>
<feature type="transmembrane region" description="Helical" evidence="6">
    <location>
        <begin position="39"/>
        <end position="64"/>
    </location>
</feature>
<evidence type="ECO:0000256" key="5">
    <source>
        <dbReference type="ARBA" id="ARBA00023136"/>
    </source>
</evidence>
<evidence type="ECO:0000256" key="1">
    <source>
        <dbReference type="ARBA" id="ARBA00004651"/>
    </source>
</evidence>
<dbReference type="AlphaFoldDB" id="A0A4R1K1U7"/>
<proteinExistence type="predicted"/>
<dbReference type="Proteomes" id="UP000295565">
    <property type="component" value="Unassembled WGS sequence"/>
</dbReference>
<reference evidence="7 8" key="1">
    <citation type="submission" date="2019-03" db="EMBL/GenBank/DDBJ databases">
        <title>Genomic Encyclopedia of Type Strains, Phase IV (KMG-IV): sequencing the most valuable type-strain genomes for metagenomic binning, comparative biology and taxonomic classification.</title>
        <authorList>
            <person name="Goeker M."/>
        </authorList>
    </citation>
    <scope>NUCLEOTIDE SEQUENCE [LARGE SCALE GENOMIC DNA]</scope>
    <source>
        <strain evidence="7 8">DSM 18577</strain>
    </source>
</reference>
<dbReference type="GO" id="GO:0005886">
    <property type="term" value="C:plasma membrane"/>
    <property type="evidence" value="ECO:0007669"/>
    <property type="project" value="UniProtKB-SubCell"/>
</dbReference>
<comment type="caution">
    <text evidence="7">The sequence shown here is derived from an EMBL/GenBank/DDBJ whole genome shotgun (WGS) entry which is preliminary data.</text>
</comment>
<keyword evidence="2" id="KW-1003">Cell membrane</keyword>
<evidence type="ECO:0000256" key="4">
    <source>
        <dbReference type="ARBA" id="ARBA00022989"/>
    </source>
</evidence>
<keyword evidence="4 6" id="KW-1133">Transmembrane helix</keyword>